<dbReference type="RefSeq" id="WP_338238675.1">
    <property type="nucleotide sequence ID" value="NZ_BQKE01000003.1"/>
</dbReference>
<proteinExistence type="predicted"/>
<gene>
    <name evidence="1" type="ORF">PEDI_40710</name>
</gene>
<comment type="caution">
    <text evidence="1">The sequence shown here is derived from an EMBL/GenBank/DDBJ whole genome shotgun (WGS) entry which is preliminary data.</text>
</comment>
<reference evidence="1 2" key="1">
    <citation type="submission" date="2021-12" db="EMBL/GenBank/DDBJ databases">
        <title>Genome sequencing of bacteria with rrn-lacking chromosome and rrn-plasmid.</title>
        <authorList>
            <person name="Anda M."/>
            <person name="Iwasaki W."/>
        </authorList>
    </citation>
    <scope>NUCLEOTIDE SEQUENCE [LARGE SCALE GENOMIC DNA]</scope>
    <source>
        <strain evidence="1 2">NBRC 15940</strain>
    </source>
</reference>
<organism evidence="1 2">
    <name type="scientific">Persicobacter diffluens</name>
    <dbReference type="NCBI Taxonomy" id="981"/>
    <lineage>
        <taxon>Bacteria</taxon>
        <taxon>Pseudomonadati</taxon>
        <taxon>Bacteroidota</taxon>
        <taxon>Cytophagia</taxon>
        <taxon>Cytophagales</taxon>
        <taxon>Persicobacteraceae</taxon>
        <taxon>Persicobacter</taxon>
    </lineage>
</organism>
<dbReference type="Proteomes" id="UP001310022">
    <property type="component" value="Unassembled WGS sequence"/>
</dbReference>
<keyword evidence="2" id="KW-1185">Reference proteome</keyword>
<dbReference type="AlphaFoldDB" id="A0AAN5ALQ8"/>
<accession>A0AAN5ALQ8</accession>
<protein>
    <submittedName>
        <fullName evidence="1">Uncharacterized protein</fullName>
    </submittedName>
</protein>
<dbReference type="EMBL" id="BQKE01000003">
    <property type="protein sequence ID" value="GJM63519.1"/>
    <property type="molecule type" value="Genomic_DNA"/>
</dbReference>
<name>A0AAN5ALQ8_9BACT</name>
<evidence type="ECO:0000313" key="1">
    <source>
        <dbReference type="EMBL" id="GJM63519.1"/>
    </source>
</evidence>
<evidence type="ECO:0000313" key="2">
    <source>
        <dbReference type="Proteomes" id="UP001310022"/>
    </source>
</evidence>
<sequence>MFFRKRWPIKIAIDDRLGKKLIALSAFDVHDTNGLQFAVQT</sequence>